<feature type="signal peptide" evidence="1">
    <location>
        <begin position="1"/>
        <end position="29"/>
    </location>
</feature>
<evidence type="ECO:0000256" key="1">
    <source>
        <dbReference type="SAM" id="SignalP"/>
    </source>
</evidence>
<name>A0A7I3ZFK2_PHYPA</name>
<reference evidence="3 4" key="2">
    <citation type="journal article" date="2018" name="Plant J.">
        <title>The Physcomitrella patens chromosome-scale assembly reveals moss genome structure and evolution.</title>
        <authorList>
            <person name="Lang D."/>
            <person name="Ullrich K.K."/>
            <person name="Murat F."/>
            <person name="Fuchs J."/>
            <person name="Jenkins J."/>
            <person name="Haas F.B."/>
            <person name="Piednoel M."/>
            <person name="Gundlach H."/>
            <person name="Van Bel M."/>
            <person name="Meyberg R."/>
            <person name="Vives C."/>
            <person name="Morata J."/>
            <person name="Symeonidi A."/>
            <person name="Hiss M."/>
            <person name="Muchero W."/>
            <person name="Kamisugi Y."/>
            <person name="Saleh O."/>
            <person name="Blanc G."/>
            <person name="Decker E.L."/>
            <person name="van Gessel N."/>
            <person name="Grimwood J."/>
            <person name="Hayes R.D."/>
            <person name="Graham S.W."/>
            <person name="Gunter L.E."/>
            <person name="McDaniel S.F."/>
            <person name="Hoernstein S.N.W."/>
            <person name="Larsson A."/>
            <person name="Li F.W."/>
            <person name="Perroud P.F."/>
            <person name="Phillips J."/>
            <person name="Ranjan P."/>
            <person name="Rokshar D.S."/>
            <person name="Rothfels C.J."/>
            <person name="Schneider L."/>
            <person name="Shu S."/>
            <person name="Stevenson D.W."/>
            <person name="Thummler F."/>
            <person name="Tillich M."/>
            <person name="Villarreal Aguilar J.C."/>
            <person name="Widiez T."/>
            <person name="Wong G.K."/>
            <person name="Wymore A."/>
            <person name="Zhang Y."/>
            <person name="Zimmer A.D."/>
            <person name="Quatrano R.S."/>
            <person name="Mayer K.F.X."/>
            <person name="Goodstein D."/>
            <person name="Casacuberta J.M."/>
            <person name="Vandepoele K."/>
            <person name="Reski R."/>
            <person name="Cuming A.C."/>
            <person name="Tuskan G.A."/>
            <person name="Maumus F."/>
            <person name="Salse J."/>
            <person name="Schmutz J."/>
            <person name="Rensing S.A."/>
        </authorList>
    </citation>
    <scope>NUCLEOTIDE SEQUENCE [LARGE SCALE GENOMIC DNA]</scope>
    <source>
        <strain evidence="3 4">cv. Gransden 2004</strain>
    </source>
</reference>
<dbReference type="Gramene" id="Pp3c23_8030V3.2">
    <property type="protein sequence ID" value="PAC:32949090.CDS.1"/>
    <property type="gene ID" value="Pp3c23_8030"/>
</dbReference>
<keyword evidence="1" id="KW-0732">Signal</keyword>
<proteinExistence type="predicted"/>
<dbReference type="EnsemblPlants" id="Pp3c23_8030V3.2">
    <property type="protein sequence ID" value="PAC:32949090.CDS.1"/>
    <property type="gene ID" value="Pp3c23_8030"/>
</dbReference>
<evidence type="ECO:0000259" key="2">
    <source>
        <dbReference type="Pfam" id="PF21530"/>
    </source>
</evidence>
<keyword evidence="4" id="KW-1185">Reference proteome</keyword>
<feature type="domain" description="DNA helicase Pif1-like 2B" evidence="2">
    <location>
        <begin position="8"/>
        <end position="38"/>
    </location>
</feature>
<dbReference type="Proteomes" id="UP000006727">
    <property type="component" value="Chromosome 23"/>
</dbReference>
<protein>
    <recommendedName>
        <fullName evidence="2">DNA helicase Pif1-like 2B domain-containing protein</fullName>
    </recommendedName>
</protein>
<dbReference type="AlphaFoldDB" id="A0A7I3ZFK2"/>
<dbReference type="InterPro" id="IPR049163">
    <property type="entry name" value="Pif1-like_2B_dom"/>
</dbReference>
<accession>A0A7I3ZFK2</accession>
<sequence length="73" mass="7911">MVASILFHCFILKIGVPVILLCNLDPTSGLCNKMCMIIQWLTHQLIIAQVSIGAHVGNLVAIPKITTTTSTIH</sequence>
<reference evidence="3 4" key="1">
    <citation type="journal article" date="2008" name="Science">
        <title>The Physcomitrella genome reveals evolutionary insights into the conquest of land by plants.</title>
        <authorList>
            <person name="Rensing S."/>
            <person name="Lang D."/>
            <person name="Zimmer A."/>
            <person name="Terry A."/>
            <person name="Salamov A."/>
            <person name="Shapiro H."/>
            <person name="Nishiyama T."/>
            <person name="Perroud P.-F."/>
            <person name="Lindquist E."/>
            <person name="Kamisugi Y."/>
            <person name="Tanahashi T."/>
            <person name="Sakakibara K."/>
            <person name="Fujita T."/>
            <person name="Oishi K."/>
            <person name="Shin-I T."/>
            <person name="Kuroki Y."/>
            <person name="Toyoda A."/>
            <person name="Suzuki Y."/>
            <person name="Hashimoto A."/>
            <person name="Yamaguchi K."/>
            <person name="Sugano A."/>
            <person name="Kohara Y."/>
            <person name="Fujiyama A."/>
            <person name="Anterola A."/>
            <person name="Aoki S."/>
            <person name="Ashton N."/>
            <person name="Barbazuk W.B."/>
            <person name="Barker E."/>
            <person name="Bennetzen J."/>
            <person name="Bezanilla M."/>
            <person name="Blankenship R."/>
            <person name="Cho S.H."/>
            <person name="Dutcher S."/>
            <person name="Estelle M."/>
            <person name="Fawcett J.A."/>
            <person name="Gundlach H."/>
            <person name="Hanada K."/>
            <person name="Heyl A."/>
            <person name="Hicks K.A."/>
            <person name="Hugh J."/>
            <person name="Lohr M."/>
            <person name="Mayer K."/>
            <person name="Melkozernov A."/>
            <person name="Murata T."/>
            <person name="Nelson D."/>
            <person name="Pils B."/>
            <person name="Prigge M."/>
            <person name="Reiss B."/>
            <person name="Renner T."/>
            <person name="Rombauts S."/>
            <person name="Rushton P."/>
            <person name="Sanderfoot A."/>
            <person name="Schween G."/>
            <person name="Shiu S.-H."/>
            <person name="Stueber K."/>
            <person name="Theodoulou F.L."/>
            <person name="Tu H."/>
            <person name="Van de Peer Y."/>
            <person name="Verrier P.J."/>
            <person name="Waters E."/>
            <person name="Wood A."/>
            <person name="Yang L."/>
            <person name="Cove D."/>
            <person name="Cuming A."/>
            <person name="Hasebe M."/>
            <person name="Lucas S."/>
            <person name="Mishler D.B."/>
            <person name="Reski R."/>
            <person name="Grigoriev I."/>
            <person name="Quatrano R.S."/>
            <person name="Boore J.L."/>
        </authorList>
    </citation>
    <scope>NUCLEOTIDE SEQUENCE [LARGE SCALE GENOMIC DNA]</scope>
    <source>
        <strain evidence="3 4">cv. Gransden 2004</strain>
    </source>
</reference>
<evidence type="ECO:0000313" key="3">
    <source>
        <dbReference type="EnsemblPlants" id="PAC:32949090.CDS.1"/>
    </source>
</evidence>
<feature type="chain" id="PRO_5029505773" description="DNA helicase Pif1-like 2B domain-containing protein" evidence="1">
    <location>
        <begin position="30"/>
        <end position="73"/>
    </location>
</feature>
<organism evidence="3 4">
    <name type="scientific">Physcomitrium patens</name>
    <name type="common">Spreading-leaved earth moss</name>
    <name type="synonym">Physcomitrella patens</name>
    <dbReference type="NCBI Taxonomy" id="3218"/>
    <lineage>
        <taxon>Eukaryota</taxon>
        <taxon>Viridiplantae</taxon>
        <taxon>Streptophyta</taxon>
        <taxon>Embryophyta</taxon>
        <taxon>Bryophyta</taxon>
        <taxon>Bryophytina</taxon>
        <taxon>Bryopsida</taxon>
        <taxon>Funariidae</taxon>
        <taxon>Funariales</taxon>
        <taxon>Funariaceae</taxon>
        <taxon>Physcomitrium</taxon>
    </lineage>
</organism>
<evidence type="ECO:0000313" key="4">
    <source>
        <dbReference type="Proteomes" id="UP000006727"/>
    </source>
</evidence>
<reference evidence="3" key="3">
    <citation type="submission" date="2020-12" db="UniProtKB">
        <authorList>
            <consortium name="EnsemblPlants"/>
        </authorList>
    </citation>
    <scope>IDENTIFICATION</scope>
</reference>
<dbReference type="EMBL" id="ABEU02000023">
    <property type="status" value="NOT_ANNOTATED_CDS"/>
    <property type="molecule type" value="Genomic_DNA"/>
</dbReference>
<dbReference type="Pfam" id="PF21530">
    <property type="entry name" value="Pif1_2B_dom"/>
    <property type="match status" value="1"/>
</dbReference>